<feature type="compositionally biased region" description="Low complexity" evidence="1">
    <location>
        <begin position="143"/>
        <end position="154"/>
    </location>
</feature>
<dbReference type="Proteomes" id="UP001497497">
    <property type="component" value="Unassembled WGS sequence"/>
</dbReference>
<feature type="compositionally biased region" description="Low complexity" evidence="1">
    <location>
        <begin position="38"/>
        <end position="49"/>
    </location>
</feature>
<organism evidence="2 3">
    <name type="scientific">Lymnaea stagnalis</name>
    <name type="common">Great pond snail</name>
    <name type="synonym">Helix stagnalis</name>
    <dbReference type="NCBI Taxonomy" id="6523"/>
    <lineage>
        <taxon>Eukaryota</taxon>
        <taxon>Metazoa</taxon>
        <taxon>Spiralia</taxon>
        <taxon>Lophotrochozoa</taxon>
        <taxon>Mollusca</taxon>
        <taxon>Gastropoda</taxon>
        <taxon>Heterobranchia</taxon>
        <taxon>Euthyneura</taxon>
        <taxon>Panpulmonata</taxon>
        <taxon>Hygrophila</taxon>
        <taxon>Lymnaeoidea</taxon>
        <taxon>Lymnaeidae</taxon>
        <taxon>Lymnaea</taxon>
    </lineage>
</organism>
<feature type="compositionally biased region" description="Low complexity" evidence="1">
    <location>
        <begin position="214"/>
        <end position="251"/>
    </location>
</feature>
<sequence length="258" mass="26925">DDRSLKPNSADGLDTDGLVGQRLSNDSTECEHRAEQRSSGLSHHTSGLGDPSASNQSNEARCTKCAHTRTIHPKISTVQPLLNISGSRSQSQTTEQSHTLSTSTHSRQGQTFSQCTQDATSNHVPTTTPGSTSASLHVQSNPSTTLSSTQTLQSMPHNRVSSPAYNAPLNASTTDNLGHIPTSASLNISNTAVIPKSSQPSAASDDRKVGPNPSTTTSTTTSAMTSATTSATTFTNQKNGATPTSSAPHTTTNERKKG</sequence>
<name>A0AAV2IW46_LYMST</name>
<proteinExistence type="predicted"/>
<evidence type="ECO:0000313" key="2">
    <source>
        <dbReference type="EMBL" id="CAL1549094.1"/>
    </source>
</evidence>
<dbReference type="AlphaFoldDB" id="A0AAV2IW46"/>
<feature type="compositionally biased region" description="Polar residues" evidence="1">
    <location>
        <begin position="155"/>
        <end position="178"/>
    </location>
</feature>
<dbReference type="EMBL" id="CAXITT010003803">
    <property type="protein sequence ID" value="CAL1549094.1"/>
    <property type="molecule type" value="Genomic_DNA"/>
</dbReference>
<comment type="caution">
    <text evidence="2">The sequence shown here is derived from an EMBL/GenBank/DDBJ whole genome shotgun (WGS) entry which is preliminary data.</text>
</comment>
<feature type="non-terminal residue" evidence="2">
    <location>
        <position position="258"/>
    </location>
</feature>
<accession>A0AAV2IW46</accession>
<keyword evidence="3" id="KW-1185">Reference proteome</keyword>
<feature type="region of interest" description="Disordered" evidence="1">
    <location>
        <begin position="195"/>
        <end position="258"/>
    </location>
</feature>
<reference evidence="2 3" key="1">
    <citation type="submission" date="2024-04" db="EMBL/GenBank/DDBJ databases">
        <authorList>
            <consortium name="Genoscope - CEA"/>
            <person name="William W."/>
        </authorList>
    </citation>
    <scope>NUCLEOTIDE SEQUENCE [LARGE SCALE GENOMIC DNA]</scope>
</reference>
<feature type="compositionally biased region" description="Polar residues" evidence="1">
    <location>
        <begin position="76"/>
        <end position="142"/>
    </location>
</feature>
<evidence type="ECO:0000313" key="3">
    <source>
        <dbReference type="Proteomes" id="UP001497497"/>
    </source>
</evidence>
<protein>
    <submittedName>
        <fullName evidence="2">Uncharacterized protein</fullName>
    </submittedName>
</protein>
<gene>
    <name evidence="2" type="ORF">GSLYS_00022411001</name>
</gene>
<feature type="region of interest" description="Disordered" evidence="1">
    <location>
        <begin position="76"/>
        <end position="178"/>
    </location>
</feature>
<evidence type="ECO:0000256" key="1">
    <source>
        <dbReference type="SAM" id="MobiDB-lite"/>
    </source>
</evidence>
<feature type="region of interest" description="Disordered" evidence="1">
    <location>
        <begin position="1"/>
        <end position="64"/>
    </location>
</feature>
<feature type="non-terminal residue" evidence="2">
    <location>
        <position position="1"/>
    </location>
</feature>